<dbReference type="SUPFAM" id="SSF54523">
    <property type="entry name" value="Pili subunits"/>
    <property type="match status" value="1"/>
</dbReference>
<dbReference type="eggNOG" id="COG2165">
    <property type="taxonomic scope" value="Bacteria"/>
</dbReference>
<proteinExistence type="predicted"/>
<keyword evidence="1" id="KW-0812">Transmembrane</keyword>
<dbReference type="HOGENOM" id="CLU_041661_0_0_0"/>
<gene>
    <name evidence="3" type="ordered locus">Plabr_1520</name>
</gene>
<dbReference type="PANTHER" id="PTHR30093:SF2">
    <property type="entry name" value="TYPE II SECRETION SYSTEM PROTEIN H"/>
    <property type="match status" value="1"/>
</dbReference>
<dbReference type="EMBL" id="CP002546">
    <property type="protein sequence ID" value="ADY59131.1"/>
    <property type="molecule type" value="Genomic_DNA"/>
</dbReference>
<accession>F0SRK8</accession>
<dbReference type="InterPro" id="IPR045584">
    <property type="entry name" value="Pilin-like"/>
</dbReference>
<evidence type="ECO:0000313" key="4">
    <source>
        <dbReference type="Proteomes" id="UP000006860"/>
    </source>
</evidence>
<dbReference type="NCBIfam" id="TIGR02532">
    <property type="entry name" value="IV_pilin_GFxxxE"/>
    <property type="match status" value="1"/>
</dbReference>
<dbReference type="InterPro" id="IPR011453">
    <property type="entry name" value="DUF1559"/>
</dbReference>
<protein>
    <recommendedName>
        <fullName evidence="2">DUF1559 domain-containing protein</fullName>
    </recommendedName>
</protein>
<dbReference type="AlphaFoldDB" id="F0SRK8"/>
<sequence>MDTKTATQPRSRSAFTLIELLVVIAIIAILVALLLPAVQQAREAARRSSCKNNLKQLGLAMHNYHDTHRVFPRANFELAGTNNGVGNRSWLGFSAHTMLLPFLEQGNVYDNINFNLHTEQSPNNGPNVKQQTIPGFLCPSDPKRFGNGSGRGVGPGNNYMMCAGPSTYYFPPSPSSSWPPTSITNTADQIGMFNFRVNVKMRDLTDGTSNVIAASEMIKGDGNSSASGYSHGDTIRSAAKPGGAPSRFLSQGQVNSWLAACEAQISNASYPPRGDTGANWTYGTGGQTVFNTLANPNSEFGMCLTCASCGANDAQGLMTASSQHQGGVQTLMGDGAVRFISENIDNTTWQRLGATNDGNVLGEF</sequence>
<dbReference type="Gene3D" id="3.30.700.10">
    <property type="entry name" value="Glycoprotein, Type 4 Pilin"/>
    <property type="match status" value="1"/>
</dbReference>
<keyword evidence="4" id="KW-1185">Reference proteome</keyword>
<dbReference type="Proteomes" id="UP000006860">
    <property type="component" value="Chromosome"/>
</dbReference>
<dbReference type="RefSeq" id="WP_013627859.1">
    <property type="nucleotide sequence ID" value="NC_015174.1"/>
</dbReference>
<feature type="domain" description="DUF1559" evidence="2">
    <location>
        <begin position="39"/>
        <end position="346"/>
    </location>
</feature>
<feature type="transmembrane region" description="Helical" evidence="1">
    <location>
        <begin position="20"/>
        <end position="38"/>
    </location>
</feature>
<dbReference type="InterPro" id="IPR027558">
    <property type="entry name" value="Pre_pil_HX9DG_C"/>
</dbReference>
<evidence type="ECO:0000256" key="1">
    <source>
        <dbReference type="SAM" id="Phobius"/>
    </source>
</evidence>
<keyword evidence="1" id="KW-1133">Transmembrane helix</keyword>
<dbReference type="NCBIfam" id="TIGR04294">
    <property type="entry name" value="pre_pil_HX9DG"/>
    <property type="match status" value="1"/>
</dbReference>
<evidence type="ECO:0000259" key="2">
    <source>
        <dbReference type="Pfam" id="PF07596"/>
    </source>
</evidence>
<dbReference type="Pfam" id="PF07963">
    <property type="entry name" value="N_methyl"/>
    <property type="match status" value="1"/>
</dbReference>
<keyword evidence="1" id="KW-0472">Membrane</keyword>
<evidence type="ECO:0000313" key="3">
    <source>
        <dbReference type="EMBL" id="ADY59131.1"/>
    </source>
</evidence>
<dbReference type="PANTHER" id="PTHR30093">
    <property type="entry name" value="GENERAL SECRETION PATHWAY PROTEIN G"/>
    <property type="match status" value="1"/>
</dbReference>
<name>F0SRK8_RUBBR</name>
<dbReference type="InterPro" id="IPR012902">
    <property type="entry name" value="N_methyl_site"/>
</dbReference>
<dbReference type="STRING" id="756272.Plabr_1520"/>
<dbReference type="KEGG" id="pbs:Plabr_1520"/>
<organism evidence="3 4">
    <name type="scientific">Rubinisphaera brasiliensis (strain ATCC 49424 / DSM 5305 / JCM 21570 / IAM 15109 / NBRC 103401 / IFAM 1448)</name>
    <name type="common">Planctomyces brasiliensis</name>
    <dbReference type="NCBI Taxonomy" id="756272"/>
    <lineage>
        <taxon>Bacteria</taxon>
        <taxon>Pseudomonadati</taxon>
        <taxon>Planctomycetota</taxon>
        <taxon>Planctomycetia</taxon>
        <taxon>Planctomycetales</taxon>
        <taxon>Planctomycetaceae</taxon>
        <taxon>Rubinisphaera</taxon>
    </lineage>
</organism>
<reference evidence="4" key="1">
    <citation type="submission" date="2011-02" db="EMBL/GenBank/DDBJ databases">
        <title>The complete genome of Planctomyces brasiliensis DSM 5305.</title>
        <authorList>
            <person name="Lucas S."/>
            <person name="Copeland A."/>
            <person name="Lapidus A."/>
            <person name="Bruce D."/>
            <person name="Goodwin L."/>
            <person name="Pitluck S."/>
            <person name="Kyrpides N."/>
            <person name="Mavromatis K."/>
            <person name="Pagani I."/>
            <person name="Ivanova N."/>
            <person name="Ovchinnikova G."/>
            <person name="Lu M."/>
            <person name="Detter J.C."/>
            <person name="Han C."/>
            <person name="Land M."/>
            <person name="Hauser L."/>
            <person name="Markowitz V."/>
            <person name="Cheng J.-F."/>
            <person name="Hugenholtz P."/>
            <person name="Woyke T."/>
            <person name="Wu D."/>
            <person name="Tindall B."/>
            <person name="Pomrenke H.G."/>
            <person name="Brambilla E."/>
            <person name="Klenk H.-P."/>
            <person name="Eisen J.A."/>
        </authorList>
    </citation>
    <scope>NUCLEOTIDE SEQUENCE [LARGE SCALE GENOMIC DNA]</scope>
    <source>
        <strain evidence="4">ATCC 49424 / DSM 5305 / JCM 21570 / IAM 15109 / NBRC 103401 / IFAM 1448</strain>
    </source>
</reference>
<dbReference type="Pfam" id="PF07596">
    <property type="entry name" value="SBP_bac_10"/>
    <property type="match status" value="1"/>
</dbReference>
<dbReference type="OrthoDB" id="236724at2"/>